<feature type="coiled-coil region" evidence="2">
    <location>
        <begin position="110"/>
        <end position="175"/>
    </location>
</feature>
<comment type="similarity">
    <text evidence="1">Belongs to the membrane fusion protein (MFP) (TC 8.A.1) family.</text>
</comment>
<evidence type="ECO:0000259" key="6">
    <source>
        <dbReference type="Pfam" id="PF25954"/>
    </source>
</evidence>
<feature type="signal peptide" evidence="3">
    <location>
        <begin position="1"/>
        <end position="27"/>
    </location>
</feature>
<dbReference type="Pfam" id="PF25917">
    <property type="entry name" value="BSH_RND"/>
    <property type="match status" value="1"/>
</dbReference>
<dbReference type="InterPro" id="IPR058624">
    <property type="entry name" value="MdtA-like_HH"/>
</dbReference>
<dbReference type="GO" id="GO:0015562">
    <property type="term" value="F:efflux transmembrane transporter activity"/>
    <property type="evidence" value="ECO:0007669"/>
    <property type="project" value="TreeGrafter"/>
</dbReference>
<dbReference type="Pfam" id="PF25876">
    <property type="entry name" value="HH_MFP_RND"/>
    <property type="match status" value="1"/>
</dbReference>
<dbReference type="Gene3D" id="2.40.420.20">
    <property type="match status" value="1"/>
</dbReference>
<sequence length="379" mass="40257">MRPSRHMLSRSGLVRSALTLPVFLALALGAGCSDEKDQPAAAPRPVRSMTVKAEHLLGISFAGTVQARVETELAFRTLGRIILRKAEVGDIVHKGDVVAEIDPLSLQFAVNSAEADLRNAQAAYENAQITEKRRRTLASSNAGSVADLEVAEQGLKSAEADLGQAQAKLDKSHEQLGYARLQAEFDGVVTSVSAEVGQTVTAGQTVMKVARLDQRDVVVDVPEGRLGTLKEGSIFTVALQLDPTKQTKGKLREIGPEADAETRTHRLKIAINDAPEVFRLGAVVTATANRAERDGVILLPSTAILTKDGTANVWVIDPAKASVGLRKVELDSATADSGRVRVVSGLSEGETVVVAGVNQLAEGQKIKTPELKTGEESRP</sequence>
<dbReference type="SUPFAM" id="SSF111369">
    <property type="entry name" value="HlyD-like secretion proteins"/>
    <property type="match status" value="1"/>
</dbReference>
<keyword evidence="3" id="KW-0732">Signal</keyword>
<feature type="domain" description="Multidrug resistance protein MdtA-like barrel-sandwich hybrid" evidence="5">
    <location>
        <begin position="78"/>
        <end position="207"/>
    </location>
</feature>
<dbReference type="AlphaFoldDB" id="A0A7W6MTM3"/>
<evidence type="ECO:0000256" key="1">
    <source>
        <dbReference type="ARBA" id="ARBA00009477"/>
    </source>
</evidence>
<dbReference type="EMBL" id="JACIED010000002">
    <property type="protein sequence ID" value="MBB4007280.1"/>
    <property type="molecule type" value="Genomic_DNA"/>
</dbReference>
<dbReference type="Gene3D" id="2.40.50.100">
    <property type="match status" value="1"/>
</dbReference>
<evidence type="ECO:0000259" key="4">
    <source>
        <dbReference type="Pfam" id="PF25876"/>
    </source>
</evidence>
<dbReference type="Gene3D" id="2.40.30.170">
    <property type="match status" value="1"/>
</dbReference>
<feature type="chain" id="PRO_5030752349" evidence="3">
    <location>
        <begin position="28"/>
        <end position="379"/>
    </location>
</feature>
<name>A0A7W6MTM3_9HYPH</name>
<gene>
    <name evidence="7" type="ORF">GGQ71_001543</name>
</gene>
<dbReference type="PANTHER" id="PTHR30469">
    <property type="entry name" value="MULTIDRUG RESISTANCE PROTEIN MDTA"/>
    <property type="match status" value="1"/>
</dbReference>
<dbReference type="NCBIfam" id="TIGR01730">
    <property type="entry name" value="RND_mfp"/>
    <property type="match status" value="1"/>
</dbReference>
<dbReference type="Gene3D" id="1.10.287.470">
    <property type="entry name" value="Helix hairpin bin"/>
    <property type="match status" value="1"/>
</dbReference>
<evidence type="ECO:0000259" key="5">
    <source>
        <dbReference type="Pfam" id="PF25917"/>
    </source>
</evidence>
<dbReference type="InterPro" id="IPR058792">
    <property type="entry name" value="Beta-barrel_RND_2"/>
</dbReference>
<protein>
    <submittedName>
        <fullName evidence="7">RND family efflux transporter MFP subunit</fullName>
    </submittedName>
</protein>
<evidence type="ECO:0000256" key="2">
    <source>
        <dbReference type="SAM" id="Coils"/>
    </source>
</evidence>
<evidence type="ECO:0000313" key="7">
    <source>
        <dbReference type="EMBL" id="MBB4007280.1"/>
    </source>
</evidence>
<proteinExistence type="inferred from homology"/>
<dbReference type="PROSITE" id="PS51257">
    <property type="entry name" value="PROKAR_LIPOPROTEIN"/>
    <property type="match status" value="1"/>
</dbReference>
<dbReference type="Proteomes" id="UP000544107">
    <property type="component" value="Unassembled WGS sequence"/>
</dbReference>
<evidence type="ECO:0000256" key="3">
    <source>
        <dbReference type="SAM" id="SignalP"/>
    </source>
</evidence>
<feature type="domain" description="CusB-like beta-barrel" evidence="6">
    <location>
        <begin position="217"/>
        <end position="289"/>
    </location>
</feature>
<dbReference type="GO" id="GO:1990281">
    <property type="term" value="C:efflux pump complex"/>
    <property type="evidence" value="ECO:0007669"/>
    <property type="project" value="TreeGrafter"/>
</dbReference>
<accession>A0A7W6MTM3</accession>
<dbReference type="PANTHER" id="PTHR30469:SF15">
    <property type="entry name" value="HLYD FAMILY OF SECRETION PROTEINS"/>
    <property type="match status" value="1"/>
</dbReference>
<dbReference type="InterPro" id="IPR058625">
    <property type="entry name" value="MdtA-like_BSH"/>
</dbReference>
<reference evidence="7 8" key="1">
    <citation type="submission" date="2020-08" db="EMBL/GenBank/DDBJ databases">
        <title>Genomic Encyclopedia of Type Strains, Phase IV (KMG-IV): sequencing the most valuable type-strain genomes for metagenomic binning, comparative biology and taxonomic classification.</title>
        <authorList>
            <person name="Goeker M."/>
        </authorList>
    </citation>
    <scope>NUCLEOTIDE SEQUENCE [LARGE SCALE GENOMIC DNA]</scope>
    <source>
        <strain evidence="7 8">DSM 100021</strain>
    </source>
</reference>
<evidence type="ECO:0000313" key="8">
    <source>
        <dbReference type="Proteomes" id="UP000544107"/>
    </source>
</evidence>
<comment type="caution">
    <text evidence="7">The sequence shown here is derived from an EMBL/GenBank/DDBJ whole genome shotgun (WGS) entry which is preliminary data.</text>
</comment>
<keyword evidence="2" id="KW-0175">Coiled coil</keyword>
<feature type="domain" description="Multidrug resistance protein MdtA-like alpha-helical hairpin" evidence="4">
    <location>
        <begin position="110"/>
        <end position="179"/>
    </location>
</feature>
<organism evidence="7 8">
    <name type="scientific">Allorhizobium taibaishanense</name>
    <dbReference type="NCBI Taxonomy" id="887144"/>
    <lineage>
        <taxon>Bacteria</taxon>
        <taxon>Pseudomonadati</taxon>
        <taxon>Pseudomonadota</taxon>
        <taxon>Alphaproteobacteria</taxon>
        <taxon>Hyphomicrobiales</taxon>
        <taxon>Rhizobiaceae</taxon>
        <taxon>Rhizobium/Agrobacterium group</taxon>
        <taxon>Allorhizobium</taxon>
    </lineage>
</organism>
<dbReference type="InterPro" id="IPR006143">
    <property type="entry name" value="RND_pump_MFP"/>
</dbReference>
<dbReference type="Pfam" id="PF25954">
    <property type="entry name" value="Beta-barrel_RND_2"/>
    <property type="match status" value="1"/>
</dbReference>